<evidence type="ECO:0000259" key="2">
    <source>
        <dbReference type="Pfam" id="PF01609"/>
    </source>
</evidence>
<feature type="transmembrane region" description="Helical" evidence="1">
    <location>
        <begin position="286"/>
        <end position="303"/>
    </location>
</feature>
<dbReference type="NCBIfam" id="NF033591">
    <property type="entry name" value="transpos_IS4_2"/>
    <property type="match status" value="1"/>
</dbReference>
<proteinExistence type="predicted"/>
<keyword evidence="1" id="KW-1133">Transmembrane helix</keyword>
<dbReference type="InterPro" id="IPR047658">
    <property type="entry name" value="IS4-like_transpos"/>
</dbReference>
<feature type="non-terminal residue" evidence="3">
    <location>
        <position position="1"/>
    </location>
</feature>
<protein>
    <submittedName>
        <fullName evidence="3">IS4 family transposase</fullName>
    </submittedName>
</protein>
<gene>
    <name evidence="3" type="ORF">ACFSR2_24610</name>
</gene>
<feature type="non-terminal residue" evidence="3">
    <location>
        <position position="319"/>
    </location>
</feature>
<dbReference type="RefSeq" id="WP_379977933.1">
    <property type="nucleotide sequence ID" value="NZ_JBHULC010000042.1"/>
</dbReference>
<keyword evidence="1" id="KW-0472">Membrane</keyword>
<comment type="caution">
    <text evidence="3">The sequence shown here is derived from an EMBL/GenBank/DDBJ whole genome shotgun (WGS) entry which is preliminary data.</text>
</comment>
<dbReference type="SUPFAM" id="SSF53098">
    <property type="entry name" value="Ribonuclease H-like"/>
    <property type="match status" value="1"/>
</dbReference>
<dbReference type="EMBL" id="JBHULC010000042">
    <property type="protein sequence ID" value="MFD2524102.1"/>
    <property type="molecule type" value="Genomic_DNA"/>
</dbReference>
<organism evidence="3 4">
    <name type="scientific">Emticicia soli</name>
    <dbReference type="NCBI Taxonomy" id="2027878"/>
    <lineage>
        <taxon>Bacteria</taxon>
        <taxon>Pseudomonadati</taxon>
        <taxon>Bacteroidota</taxon>
        <taxon>Cytophagia</taxon>
        <taxon>Cytophagales</taxon>
        <taxon>Leadbetterellaceae</taxon>
        <taxon>Emticicia</taxon>
    </lineage>
</organism>
<reference evidence="4" key="1">
    <citation type="journal article" date="2019" name="Int. J. Syst. Evol. Microbiol.">
        <title>The Global Catalogue of Microorganisms (GCM) 10K type strain sequencing project: providing services to taxonomists for standard genome sequencing and annotation.</title>
        <authorList>
            <consortium name="The Broad Institute Genomics Platform"/>
            <consortium name="The Broad Institute Genome Sequencing Center for Infectious Disease"/>
            <person name="Wu L."/>
            <person name="Ma J."/>
        </authorList>
    </citation>
    <scope>NUCLEOTIDE SEQUENCE [LARGE SCALE GENOMIC DNA]</scope>
    <source>
        <strain evidence="4">KCTC 52344</strain>
    </source>
</reference>
<keyword evidence="4" id="KW-1185">Reference proteome</keyword>
<evidence type="ECO:0000256" key="1">
    <source>
        <dbReference type="SAM" id="Phobius"/>
    </source>
</evidence>
<name>A0ABW5JFF0_9BACT</name>
<evidence type="ECO:0000313" key="4">
    <source>
        <dbReference type="Proteomes" id="UP001597510"/>
    </source>
</evidence>
<accession>A0ABW5JFF0</accession>
<dbReference type="Proteomes" id="UP001597510">
    <property type="component" value="Unassembled WGS sequence"/>
</dbReference>
<dbReference type="Pfam" id="PF01609">
    <property type="entry name" value="DDE_Tnp_1"/>
    <property type="match status" value="1"/>
</dbReference>
<dbReference type="InterPro" id="IPR002559">
    <property type="entry name" value="Transposase_11"/>
</dbReference>
<dbReference type="Gene3D" id="3.90.350.10">
    <property type="entry name" value="Transposase Inhibitor Protein From Tn5, Chain A, domain 1"/>
    <property type="match status" value="1"/>
</dbReference>
<feature type="domain" description="Transposase IS4-like" evidence="2">
    <location>
        <begin position="104"/>
        <end position="294"/>
    </location>
</feature>
<keyword evidence="1" id="KW-0812">Transmembrane</keyword>
<evidence type="ECO:0000313" key="3">
    <source>
        <dbReference type="EMBL" id="MFD2524102.1"/>
    </source>
</evidence>
<sequence>DKNTGIDLHLQAHLPWHKARIKFLELLIISLVRTRTVVYSINAVSLNDRAICSNLRRIQRFFSAFVIDYDIIAKILMSLNPVKRPYKLSLDRTNWKFAGINYNILCLTIVADGVSLPILWTMLDKRGNSNQDERKLLIMRYIRLFGLASIECLIADREFIGQEWIEFLSTQPIKFYIRIRENLIVNQKGQVLKAFWLFNNLPLNQIRSLDKPIKINGQWVYLTGMKVINSKNLVEYVIVATYHFDHQTMKIYAQRWTIECFFKAIKSAGFNIENTHLTDQKRLQKLFAVVCIAFIWVYLVGQYQNQIKKIPILKHQRKA</sequence>
<dbReference type="InterPro" id="IPR012337">
    <property type="entry name" value="RNaseH-like_sf"/>
</dbReference>